<protein>
    <recommendedName>
        <fullName evidence="6">Receptor expression-enhancing protein</fullName>
    </recommendedName>
</protein>
<organism evidence="7 8">
    <name type="scientific">Bugula neritina</name>
    <name type="common">Brown bryozoan</name>
    <name type="synonym">Sertularia neritina</name>
    <dbReference type="NCBI Taxonomy" id="10212"/>
    <lineage>
        <taxon>Eukaryota</taxon>
        <taxon>Metazoa</taxon>
        <taxon>Spiralia</taxon>
        <taxon>Lophotrochozoa</taxon>
        <taxon>Bryozoa</taxon>
        <taxon>Gymnolaemata</taxon>
        <taxon>Cheilostomatida</taxon>
        <taxon>Flustrina</taxon>
        <taxon>Buguloidea</taxon>
        <taxon>Bugulidae</taxon>
        <taxon>Bugula</taxon>
    </lineage>
</organism>
<gene>
    <name evidence="7" type="ORF">EB796_016713</name>
</gene>
<dbReference type="InterPro" id="IPR004345">
    <property type="entry name" value="TB2_DP1_HVA22"/>
</dbReference>
<keyword evidence="5 6" id="KW-0472">Membrane</keyword>
<evidence type="ECO:0000256" key="1">
    <source>
        <dbReference type="ARBA" id="ARBA00004141"/>
    </source>
</evidence>
<keyword evidence="3 6" id="KW-0812">Transmembrane</keyword>
<sequence length="111" mass="13307">MICRFKAIESNSKDDDTQWLIYWVVYGSFALCELVTDIFFFWIPFYWFFKCLFLVWCMVPQSWNGANFVYYRVIRPFVLRYEDKIESTLSQATDIGKQVYAEGLLSNSFIL</sequence>
<evidence type="ECO:0000256" key="6">
    <source>
        <dbReference type="RuleBase" id="RU362006"/>
    </source>
</evidence>
<dbReference type="PANTHER" id="PTHR12300">
    <property type="entry name" value="HVA22-LIKE PROTEINS"/>
    <property type="match status" value="1"/>
</dbReference>
<feature type="transmembrane region" description="Helical" evidence="6">
    <location>
        <begin position="20"/>
        <end position="41"/>
    </location>
</feature>
<feature type="transmembrane region" description="Helical" evidence="6">
    <location>
        <begin position="47"/>
        <end position="70"/>
    </location>
</feature>
<dbReference type="EMBL" id="VXIV02002506">
    <property type="protein sequence ID" value="KAF6024978.1"/>
    <property type="molecule type" value="Genomic_DNA"/>
</dbReference>
<evidence type="ECO:0000256" key="4">
    <source>
        <dbReference type="ARBA" id="ARBA00022989"/>
    </source>
</evidence>
<dbReference type="PANTHER" id="PTHR12300:SF161">
    <property type="entry name" value="RECEPTOR EXPRESSION-ENHANCING PROTEIN"/>
    <property type="match status" value="1"/>
</dbReference>
<dbReference type="Pfam" id="PF03134">
    <property type="entry name" value="TB2_DP1_HVA22"/>
    <property type="match status" value="1"/>
</dbReference>
<evidence type="ECO:0000313" key="7">
    <source>
        <dbReference type="EMBL" id="KAF6024978.1"/>
    </source>
</evidence>
<evidence type="ECO:0000313" key="8">
    <source>
        <dbReference type="Proteomes" id="UP000593567"/>
    </source>
</evidence>
<dbReference type="GO" id="GO:0016020">
    <property type="term" value="C:membrane"/>
    <property type="evidence" value="ECO:0007669"/>
    <property type="project" value="UniProtKB-SubCell"/>
</dbReference>
<comment type="subcellular location">
    <subcellularLocation>
        <location evidence="1 6">Membrane</location>
        <topology evidence="1 6">Multi-pass membrane protein</topology>
    </subcellularLocation>
</comment>
<keyword evidence="4 6" id="KW-1133">Transmembrane helix</keyword>
<name>A0A7J7JHX3_BUGNE</name>
<keyword evidence="8" id="KW-1185">Reference proteome</keyword>
<evidence type="ECO:0000256" key="5">
    <source>
        <dbReference type="ARBA" id="ARBA00023136"/>
    </source>
</evidence>
<dbReference type="Proteomes" id="UP000593567">
    <property type="component" value="Unassembled WGS sequence"/>
</dbReference>
<evidence type="ECO:0000256" key="2">
    <source>
        <dbReference type="ARBA" id="ARBA00008573"/>
    </source>
</evidence>
<proteinExistence type="inferred from homology"/>
<comment type="caution">
    <text evidence="7">The sequence shown here is derived from an EMBL/GenBank/DDBJ whole genome shotgun (WGS) entry which is preliminary data.</text>
</comment>
<dbReference type="AlphaFoldDB" id="A0A7J7JHX3"/>
<accession>A0A7J7JHX3</accession>
<evidence type="ECO:0000256" key="3">
    <source>
        <dbReference type="ARBA" id="ARBA00022692"/>
    </source>
</evidence>
<comment type="similarity">
    <text evidence="2 6">Belongs to the DP1 family.</text>
</comment>
<dbReference type="OrthoDB" id="10009287at2759"/>
<reference evidence="7" key="1">
    <citation type="submission" date="2020-06" db="EMBL/GenBank/DDBJ databases">
        <title>Draft genome of Bugula neritina, a colonial animal packing powerful symbionts and potential medicines.</title>
        <authorList>
            <person name="Rayko M."/>
        </authorList>
    </citation>
    <scope>NUCLEOTIDE SEQUENCE [LARGE SCALE GENOMIC DNA]</scope>
    <source>
        <strain evidence="7">Kwan_BN1</strain>
    </source>
</reference>